<dbReference type="GO" id="GO:0005829">
    <property type="term" value="C:cytosol"/>
    <property type="evidence" value="ECO:0007669"/>
    <property type="project" value="TreeGrafter"/>
</dbReference>
<keyword evidence="3" id="KW-1185">Reference proteome</keyword>
<organism evidence="2 3">
    <name type="scientific">Artemisia annua</name>
    <name type="common">Sweet wormwood</name>
    <dbReference type="NCBI Taxonomy" id="35608"/>
    <lineage>
        <taxon>Eukaryota</taxon>
        <taxon>Viridiplantae</taxon>
        <taxon>Streptophyta</taxon>
        <taxon>Embryophyta</taxon>
        <taxon>Tracheophyta</taxon>
        <taxon>Spermatophyta</taxon>
        <taxon>Magnoliopsida</taxon>
        <taxon>eudicotyledons</taxon>
        <taxon>Gunneridae</taxon>
        <taxon>Pentapetalae</taxon>
        <taxon>asterids</taxon>
        <taxon>campanulids</taxon>
        <taxon>Asterales</taxon>
        <taxon>Asteraceae</taxon>
        <taxon>Asteroideae</taxon>
        <taxon>Anthemideae</taxon>
        <taxon>Artemisiinae</taxon>
        <taxon>Artemisia</taxon>
    </lineage>
</organism>
<evidence type="ECO:0000313" key="2">
    <source>
        <dbReference type="EMBL" id="PWA36770.1"/>
    </source>
</evidence>
<dbReference type="AlphaFoldDB" id="A0A2U1KJ13"/>
<dbReference type="EMBL" id="PKPP01017693">
    <property type="protein sequence ID" value="PWA36770.1"/>
    <property type="molecule type" value="Genomic_DNA"/>
</dbReference>
<dbReference type="Proteomes" id="UP000245207">
    <property type="component" value="Unassembled WGS sequence"/>
</dbReference>
<evidence type="ECO:0000256" key="1">
    <source>
        <dbReference type="ARBA" id="ARBA00023186"/>
    </source>
</evidence>
<proteinExistence type="predicted"/>
<protein>
    <submittedName>
        <fullName evidence="2">DnaJsubfamily B member 1</fullName>
    </submittedName>
</protein>
<dbReference type="PANTHER" id="PTHR24078:SF575">
    <property type="entry name" value="DNAJ HEAT SHOCK FAMILY PROTEIN"/>
    <property type="match status" value="1"/>
</dbReference>
<sequence>MRDMGGLHLLGPFSKNMCNERVYSKFRGAGDSAEGSTSTTFSKAAAIEKTLPFSLEDSALLDVVLAEPSALPPAPLNLEYTRSLHMFLEKGPDRCKPPMSRIDPICAAIKTTSFSFNGRNTEDIFSELFGHTNQFGSMRDMGGLHRSGPFSKNMCNELVYSKFRGAGGIAEGSASTISSKAAAIEKTLPFSLEDLYKGATKKLKISRDVTDWTG</sequence>
<dbReference type="GO" id="GO:0051087">
    <property type="term" value="F:protein-folding chaperone binding"/>
    <property type="evidence" value="ECO:0007669"/>
    <property type="project" value="TreeGrafter"/>
</dbReference>
<accession>A0A2U1KJ13</accession>
<gene>
    <name evidence="2" type="ORF">CTI12_AA596670</name>
</gene>
<dbReference type="GO" id="GO:0051082">
    <property type="term" value="F:unfolded protein binding"/>
    <property type="evidence" value="ECO:0007669"/>
    <property type="project" value="TreeGrafter"/>
</dbReference>
<reference evidence="2 3" key="1">
    <citation type="journal article" date="2018" name="Mol. Plant">
        <title>The genome of Artemisia annua provides insight into the evolution of Asteraceae family and artemisinin biosynthesis.</title>
        <authorList>
            <person name="Shen Q."/>
            <person name="Zhang L."/>
            <person name="Liao Z."/>
            <person name="Wang S."/>
            <person name="Yan T."/>
            <person name="Shi P."/>
            <person name="Liu M."/>
            <person name="Fu X."/>
            <person name="Pan Q."/>
            <person name="Wang Y."/>
            <person name="Lv Z."/>
            <person name="Lu X."/>
            <person name="Zhang F."/>
            <person name="Jiang W."/>
            <person name="Ma Y."/>
            <person name="Chen M."/>
            <person name="Hao X."/>
            <person name="Li L."/>
            <person name="Tang Y."/>
            <person name="Lv G."/>
            <person name="Zhou Y."/>
            <person name="Sun X."/>
            <person name="Brodelius P.E."/>
            <person name="Rose J.K.C."/>
            <person name="Tang K."/>
        </authorList>
    </citation>
    <scope>NUCLEOTIDE SEQUENCE [LARGE SCALE GENOMIC DNA]</scope>
    <source>
        <strain evidence="3">cv. Huhao1</strain>
        <tissue evidence="2">Leaf</tissue>
    </source>
</reference>
<dbReference type="PANTHER" id="PTHR24078">
    <property type="entry name" value="DNAJ HOMOLOG SUBFAMILY C MEMBER"/>
    <property type="match status" value="1"/>
</dbReference>
<dbReference type="Gene3D" id="2.60.260.20">
    <property type="entry name" value="Urease metallochaperone UreE, N-terminal domain"/>
    <property type="match status" value="1"/>
</dbReference>
<dbReference type="STRING" id="35608.A0A2U1KJ13"/>
<dbReference type="InterPro" id="IPR051339">
    <property type="entry name" value="DnaJ_subfamily_B"/>
</dbReference>
<evidence type="ECO:0000313" key="3">
    <source>
        <dbReference type="Proteomes" id="UP000245207"/>
    </source>
</evidence>
<name>A0A2U1KJ13_ARTAN</name>
<keyword evidence="1" id="KW-0143">Chaperone</keyword>
<comment type="caution">
    <text evidence="2">The sequence shown here is derived from an EMBL/GenBank/DDBJ whole genome shotgun (WGS) entry which is preliminary data.</text>
</comment>